<dbReference type="InterPro" id="IPR003421">
    <property type="entry name" value="Opine_DH"/>
</dbReference>
<name>A0A0J1H9A1_9GAMM</name>
<dbReference type="PATRIC" id="fig|320778.3.peg.3440"/>
<keyword evidence="1" id="KW-0560">Oxidoreductase</keyword>
<proteinExistence type="predicted"/>
<gene>
    <name evidence="3" type="ORF">ABT57_15825</name>
</gene>
<dbReference type="STRING" id="320778.ABT57_15825"/>
<comment type="caution">
    <text evidence="3">The sequence shown here is derived from an EMBL/GenBank/DDBJ whole genome shotgun (WGS) entry which is preliminary data.</text>
</comment>
<dbReference type="InterPro" id="IPR013328">
    <property type="entry name" value="6PGD_dom2"/>
</dbReference>
<feature type="domain" description="Opine dehydrogenase" evidence="2">
    <location>
        <begin position="194"/>
        <end position="339"/>
    </location>
</feature>
<dbReference type="Gene3D" id="1.10.1040.10">
    <property type="entry name" value="N-(1-d-carboxylethyl)-l-norvaline Dehydrogenase, domain 2"/>
    <property type="match status" value="1"/>
</dbReference>
<dbReference type="InterPro" id="IPR051729">
    <property type="entry name" value="Opine/Lysopine_DH"/>
</dbReference>
<reference evidence="3 4" key="1">
    <citation type="submission" date="2015-05" db="EMBL/GenBank/DDBJ databases">
        <title>Photobacterium galathea sp. nov.</title>
        <authorList>
            <person name="Machado H."/>
            <person name="Gram L."/>
        </authorList>
    </citation>
    <scope>NUCLEOTIDE SEQUENCE [LARGE SCALE GENOMIC DNA]</scope>
    <source>
        <strain evidence="3 4">DSM 22954</strain>
    </source>
</reference>
<dbReference type="InterPro" id="IPR036291">
    <property type="entry name" value="NAD(P)-bd_dom_sf"/>
</dbReference>
<protein>
    <submittedName>
        <fullName evidence="3">Nopaline dehydrogenase</fullName>
    </submittedName>
</protein>
<dbReference type="Pfam" id="PF02317">
    <property type="entry name" value="Octopine_DH"/>
    <property type="match status" value="1"/>
</dbReference>
<dbReference type="RefSeq" id="WP_047886147.1">
    <property type="nucleotide sequence ID" value="NZ_LDOU01000015.1"/>
</dbReference>
<evidence type="ECO:0000256" key="1">
    <source>
        <dbReference type="ARBA" id="ARBA00023002"/>
    </source>
</evidence>
<dbReference type="EMBL" id="LDOU01000015">
    <property type="protein sequence ID" value="KLV08259.1"/>
    <property type="molecule type" value="Genomic_DNA"/>
</dbReference>
<dbReference type="Gene3D" id="3.40.50.720">
    <property type="entry name" value="NAD(P)-binding Rossmann-like Domain"/>
    <property type="match status" value="1"/>
</dbReference>
<evidence type="ECO:0000313" key="4">
    <source>
        <dbReference type="Proteomes" id="UP000035909"/>
    </source>
</evidence>
<accession>A0A0J1H9A1</accession>
<dbReference type="InterPro" id="IPR008927">
    <property type="entry name" value="6-PGluconate_DH-like_C_sf"/>
</dbReference>
<dbReference type="Proteomes" id="UP000035909">
    <property type="component" value="Unassembled WGS sequence"/>
</dbReference>
<dbReference type="AlphaFoldDB" id="A0A0J1H9A1"/>
<organism evidence="3 4">
    <name type="scientific">Photobacterium ganghwense</name>
    <dbReference type="NCBI Taxonomy" id="320778"/>
    <lineage>
        <taxon>Bacteria</taxon>
        <taxon>Pseudomonadati</taxon>
        <taxon>Pseudomonadota</taxon>
        <taxon>Gammaproteobacteria</taxon>
        <taxon>Vibrionales</taxon>
        <taxon>Vibrionaceae</taxon>
        <taxon>Photobacterium</taxon>
    </lineage>
</organism>
<keyword evidence="4" id="KW-1185">Reference proteome</keyword>
<dbReference type="GO" id="GO:0016491">
    <property type="term" value="F:oxidoreductase activity"/>
    <property type="evidence" value="ECO:0007669"/>
    <property type="project" value="UniProtKB-KW"/>
</dbReference>
<dbReference type="SUPFAM" id="SSF51735">
    <property type="entry name" value="NAD(P)-binding Rossmann-fold domains"/>
    <property type="match status" value="1"/>
</dbReference>
<sequence length="369" mass="40135">MNPRVSVIGSGNAGLTAAYHFSLQGANVCLYGAPGFDQPLRDIEQQGGIRALSRYNDVPLTYAGFQPIHTISRDLAETIAFSDLLILPVPSFAQEPLFTEMLPHLRDGQIIMLMPGNYGSLVLNRIKQDQGYDSLNITFVDAISIPWATRIVGPADIAILGMKEFLPVAAFPATQTEAAITKLQPVMPLPLKPLGNVIEAGLENINFGGHPLLTTLNMGLLENFDGQFNYYKDCCSVSTAKAAAVMEAERQAVGKALGLTLQPELDAMNALYNMACESVYEVNRTSETHGKLNSAPNSASNRYITEDAAYLLVPCYELGQLVGIDTPMVTSCLHIDNAYNETNYFETGRTLKKMGLDNLSAQEIMDFVA</sequence>
<dbReference type="SUPFAM" id="SSF48179">
    <property type="entry name" value="6-phosphogluconate dehydrogenase C-terminal domain-like"/>
    <property type="match status" value="1"/>
</dbReference>
<dbReference type="PANTHER" id="PTHR38015:SF1">
    <property type="entry name" value="OPINE DEHYDROGENASE DOMAIN-CONTAINING PROTEIN"/>
    <property type="match status" value="1"/>
</dbReference>
<dbReference type="PANTHER" id="PTHR38015">
    <property type="entry name" value="BLR6086 PROTEIN"/>
    <property type="match status" value="1"/>
</dbReference>
<evidence type="ECO:0000259" key="2">
    <source>
        <dbReference type="Pfam" id="PF02317"/>
    </source>
</evidence>
<dbReference type="OrthoDB" id="6135265at2"/>
<evidence type="ECO:0000313" key="3">
    <source>
        <dbReference type="EMBL" id="KLV08259.1"/>
    </source>
</evidence>